<evidence type="ECO:0000313" key="8">
    <source>
        <dbReference type="EMBL" id="RAW60702.1"/>
    </source>
</evidence>
<dbReference type="PANTHER" id="PTHR43273">
    <property type="entry name" value="ANAEROBIC SULFATASE-MATURATING ENZYME HOMOLOG ASLB-RELATED"/>
    <property type="match status" value="1"/>
</dbReference>
<dbReference type="EMBL" id="PRLD01000001">
    <property type="protein sequence ID" value="RAW60702.1"/>
    <property type="molecule type" value="Genomic_DNA"/>
</dbReference>
<dbReference type="InterPro" id="IPR058240">
    <property type="entry name" value="rSAM_sf"/>
</dbReference>
<keyword evidence="4" id="KW-0479">Metal-binding</keyword>
<evidence type="ECO:0000256" key="2">
    <source>
        <dbReference type="ARBA" id="ARBA00022485"/>
    </source>
</evidence>
<reference evidence="8 9" key="1">
    <citation type="submission" date="2018-02" db="EMBL/GenBank/DDBJ databases">
        <title>Complete genome sequencing of Faecalibacterium prausnitzii strains isolated from the human gut.</title>
        <authorList>
            <person name="Fitzgerald B.C."/>
            <person name="Shkoporov A.N."/>
            <person name="Ross P.R."/>
            <person name="Hill C."/>
        </authorList>
    </citation>
    <scope>NUCLEOTIDE SEQUENCE [LARGE SCALE GENOMIC DNA]</scope>
    <source>
        <strain evidence="8 9">APC923/51-1</strain>
    </source>
</reference>
<comment type="cofactor">
    <cofactor evidence="1">
        <name>[4Fe-4S] cluster</name>
        <dbReference type="ChEBI" id="CHEBI:49883"/>
    </cofactor>
</comment>
<dbReference type="AlphaFoldDB" id="A0A329UG07"/>
<evidence type="ECO:0000256" key="6">
    <source>
        <dbReference type="ARBA" id="ARBA00023014"/>
    </source>
</evidence>
<comment type="caution">
    <text evidence="8">The sequence shown here is derived from an EMBL/GenBank/DDBJ whole genome shotgun (WGS) entry which is preliminary data.</text>
</comment>
<evidence type="ECO:0000256" key="5">
    <source>
        <dbReference type="ARBA" id="ARBA00023004"/>
    </source>
</evidence>
<evidence type="ECO:0000256" key="4">
    <source>
        <dbReference type="ARBA" id="ARBA00022723"/>
    </source>
</evidence>
<dbReference type="SUPFAM" id="SSF102114">
    <property type="entry name" value="Radical SAM enzymes"/>
    <property type="match status" value="1"/>
</dbReference>
<keyword evidence="3" id="KW-0949">S-adenosyl-L-methionine</keyword>
<dbReference type="Proteomes" id="UP000251281">
    <property type="component" value="Unassembled WGS sequence"/>
</dbReference>
<dbReference type="Pfam" id="PF04055">
    <property type="entry name" value="Radical_SAM"/>
    <property type="match status" value="1"/>
</dbReference>
<dbReference type="SFLD" id="SFLDG01384">
    <property type="entry name" value="thioether_bond_formation_requi"/>
    <property type="match status" value="1"/>
</dbReference>
<dbReference type="RefSeq" id="WP_112089926.1">
    <property type="nucleotide sequence ID" value="NZ_PRLD01000001.1"/>
</dbReference>
<dbReference type="GO" id="GO:0046872">
    <property type="term" value="F:metal ion binding"/>
    <property type="evidence" value="ECO:0007669"/>
    <property type="project" value="UniProtKB-KW"/>
</dbReference>
<dbReference type="InterPro" id="IPR000385">
    <property type="entry name" value="MoaA_NifB_PqqE_Fe-S-bd_CS"/>
</dbReference>
<dbReference type="PROSITE" id="PS01305">
    <property type="entry name" value="MOAA_NIFB_PQQE"/>
    <property type="match status" value="1"/>
</dbReference>
<dbReference type="InterPro" id="IPR007197">
    <property type="entry name" value="rSAM"/>
</dbReference>
<protein>
    <recommendedName>
        <fullName evidence="7">Radical SAM core domain-containing protein</fullName>
    </recommendedName>
</protein>
<dbReference type="SFLD" id="SFLDG01067">
    <property type="entry name" value="SPASM/twitch_domain_containing"/>
    <property type="match status" value="1"/>
</dbReference>
<dbReference type="CDD" id="cd01335">
    <property type="entry name" value="Radical_SAM"/>
    <property type="match status" value="1"/>
</dbReference>
<dbReference type="PROSITE" id="PS51918">
    <property type="entry name" value="RADICAL_SAM"/>
    <property type="match status" value="1"/>
</dbReference>
<dbReference type="InterPro" id="IPR023867">
    <property type="entry name" value="Sulphatase_maturase_rSAM"/>
</dbReference>
<keyword evidence="5" id="KW-0408">Iron</keyword>
<evidence type="ECO:0000256" key="3">
    <source>
        <dbReference type="ARBA" id="ARBA00022691"/>
    </source>
</evidence>
<evidence type="ECO:0000313" key="9">
    <source>
        <dbReference type="Proteomes" id="UP000251281"/>
    </source>
</evidence>
<dbReference type="SFLD" id="SFLDG01386">
    <property type="entry name" value="main_SPASM_domain-containing"/>
    <property type="match status" value="1"/>
</dbReference>
<dbReference type="GO" id="GO:0051539">
    <property type="term" value="F:4 iron, 4 sulfur cluster binding"/>
    <property type="evidence" value="ECO:0007669"/>
    <property type="project" value="UniProtKB-KW"/>
</dbReference>
<accession>A0A329UG07</accession>
<evidence type="ECO:0000259" key="7">
    <source>
        <dbReference type="PROSITE" id="PS51918"/>
    </source>
</evidence>
<keyword evidence="2" id="KW-0004">4Fe-4S</keyword>
<gene>
    <name evidence="8" type="ORF">C4N24_00935</name>
</gene>
<sequence>MKLKDSGSISPEGRYISLIRKRHEDYSNMVQRLYAGDDISVNHALCRNITFQVTSGCNLRCSYCYEHHKGAEHMSIETGRKIVDYLLDLYEQNTSDFINRRTKAVVLDFIGGEPLLEAALIEKICDYWFAECFRRGVPLAPFTRISFATNGKLWFSQEAQHLFEKYHELMSVTISIDGIQELHDRYRIDADGNGSFSTAWAAFQDAKSKYGWLNSKMTFVPGSFRYIADSIKMMLDEGCTDIACNYAYEPVYTPADGLALYEQMKSVSDYIISKQLDVSITMLDDILGGKAMNNNNFCGGTGAMMSFAPDGSAYPCIRYAPISIGKEKSEKVRFGSVYDGLYVMDAQRQAKAELDAITLTSQSSKECLECPVSAGCGWCSGLNYEMYGTANKRFTGICWAHKARVLASAYYHNRRYIEIGDCLPIKAELPKDDALEILPAADYEEFLKIERATLLKFADENGIG</sequence>
<dbReference type="Gene3D" id="3.20.20.70">
    <property type="entry name" value="Aldolase class I"/>
    <property type="match status" value="1"/>
</dbReference>
<keyword evidence="6" id="KW-0411">Iron-sulfur</keyword>
<dbReference type="PANTHER" id="PTHR43273:SF8">
    <property type="entry name" value="RADICAL SAM DOMAIN PROTEIN"/>
    <property type="match status" value="1"/>
</dbReference>
<organism evidence="8 9">
    <name type="scientific">Faecalibacterium prausnitzii</name>
    <dbReference type="NCBI Taxonomy" id="853"/>
    <lineage>
        <taxon>Bacteria</taxon>
        <taxon>Bacillati</taxon>
        <taxon>Bacillota</taxon>
        <taxon>Clostridia</taxon>
        <taxon>Eubacteriales</taxon>
        <taxon>Oscillospiraceae</taxon>
        <taxon>Faecalibacterium</taxon>
    </lineage>
</organism>
<proteinExistence type="predicted"/>
<name>A0A329UG07_9FIRM</name>
<dbReference type="GO" id="GO:0016491">
    <property type="term" value="F:oxidoreductase activity"/>
    <property type="evidence" value="ECO:0007669"/>
    <property type="project" value="InterPro"/>
</dbReference>
<evidence type="ECO:0000256" key="1">
    <source>
        <dbReference type="ARBA" id="ARBA00001966"/>
    </source>
</evidence>
<dbReference type="SFLD" id="SFLDS00029">
    <property type="entry name" value="Radical_SAM"/>
    <property type="match status" value="1"/>
</dbReference>
<dbReference type="InterPro" id="IPR013785">
    <property type="entry name" value="Aldolase_TIM"/>
</dbReference>
<feature type="domain" description="Radical SAM core" evidence="7">
    <location>
        <begin position="41"/>
        <end position="290"/>
    </location>
</feature>